<dbReference type="Gene3D" id="1.20.1280.50">
    <property type="match status" value="1"/>
</dbReference>
<proteinExistence type="predicted"/>
<evidence type="ECO:0008006" key="3">
    <source>
        <dbReference type="Google" id="ProtNLM"/>
    </source>
</evidence>
<protein>
    <recommendedName>
        <fullName evidence="3">F-box domain-containing protein</fullName>
    </recommendedName>
</protein>
<name>A0AA88GWZ3_NAELO</name>
<comment type="caution">
    <text evidence="1">The sequence shown here is derived from an EMBL/GenBank/DDBJ whole genome shotgun (WGS) entry which is preliminary data.</text>
</comment>
<dbReference type="InterPro" id="IPR036047">
    <property type="entry name" value="F-box-like_dom_sf"/>
</dbReference>
<sequence length="492" mass="56043">MPGFHNESSTRSSMLPFKPFSTKLLQEIKLTFTAQVWALIFSYLPHEDIYFGIGCVCRKWKAQFMDPLILSGILQTEPAADSSSMIITNENKKKNQSSTEWNQQPFLRKRQFIERFKLLIRNYMLSDLAQLLRYSSEHAAFEVLSGESENEEISLAMTTQSLKQRTLDIQNLDVLSSKVRSSLIKSVGDDRSNSDAFGGVTVKPVTTSTSFTLAIDETNGNEKTSLLHSYKKVRVSNFEIQEPAVNDLLKTRWNHYFSRFSWNHINPISHITDVHDDMAQSQTNSSGFGKIIQSIMNMFGCSMENDLALSAHSSLMQSSLDSSHQDKNFTTLKISLFINGEFANFIAEGYNEVGFDFMERSFKLGNMKYLCKLNLCGGGKRFLSGGLAQTKNSDFIILCCSNPEKDLEMYQEYFDTYGTNITCEYLMVHLKQPSTSTNTNALKKLAQYANHTLMSPCISLERQTFTSNIAILYCLFLHYCLKNHTFCKEKRH</sequence>
<dbReference type="Proteomes" id="UP000816034">
    <property type="component" value="Unassembled WGS sequence"/>
</dbReference>
<organism evidence="1 2">
    <name type="scientific">Naegleria lovaniensis</name>
    <name type="common">Amoeba</name>
    <dbReference type="NCBI Taxonomy" id="51637"/>
    <lineage>
        <taxon>Eukaryota</taxon>
        <taxon>Discoba</taxon>
        <taxon>Heterolobosea</taxon>
        <taxon>Tetramitia</taxon>
        <taxon>Eutetramitia</taxon>
        <taxon>Vahlkampfiidae</taxon>
        <taxon>Naegleria</taxon>
    </lineage>
</organism>
<evidence type="ECO:0000313" key="2">
    <source>
        <dbReference type="Proteomes" id="UP000816034"/>
    </source>
</evidence>
<dbReference type="AlphaFoldDB" id="A0AA88GWZ3"/>
<dbReference type="SUPFAM" id="SSF81383">
    <property type="entry name" value="F-box domain"/>
    <property type="match status" value="1"/>
</dbReference>
<dbReference type="GeneID" id="68093171"/>
<gene>
    <name evidence="1" type="ORF">C9374_000709</name>
</gene>
<accession>A0AA88GWZ3</accession>
<dbReference type="EMBL" id="PYSW02000010">
    <property type="protein sequence ID" value="KAG2388545.1"/>
    <property type="molecule type" value="Genomic_DNA"/>
</dbReference>
<dbReference type="RefSeq" id="XP_044552537.1">
    <property type="nucleotide sequence ID" value="XM_044697022.1"/>
</dbReference>
<reference evidence="1 2" key="1">
    <citation type="journal article" date="2018" name="BMC Genomics">
        <title>The genome of Naegleria lovaniensis, the basis for a comparative approach to unravel pathogenicity factors of the human pathogenic amoeba N. fowleri.</title>
        <authorList>
            <person name="Liechti N."/>
            <person name="Schurch N."/>
            <person name="Bruggmann R."/>
            <person name="Wittwer M."/>
        </authorList>
    </citation>
    <scope>NUCLEOTIDE SEQUENCE [LARGE SCALE GENOMIC DNA]</scope>
    <source>
        <strain evidence="1 2">ATCC 30569</strain>
    </source>
</reference>
<keyword evidence="2" id="KW-1185">Reference proteome</keyword>
<evidence type="ECO:0000313" key="1">
    <source>
        <dbReference type="EMBL" id="KAG2388545.1"/>
    </source>
</evidence>